<dbReference type="AlphaFoldDB" id="A0A7W3JUS5"/>
<dbReference type="SMART" id="SM00829">
    <property type="entry name" value="PKS_ER"/>
    <property type="match status" value="1"/>
</dbReference>
<dbReference type="PANTHER" id="PTHR43401:SF2">
    <property type="entry name" value="L-THREONINE 3-DEHYDROGENASE"/>
    <property type="match status" value="1"/>
</dbReference>
<dbReference type="InterPro" id="IPR013154">
    <property type="entry name" value="ADH-like_N"/>
</dbReference>
<dbReference type="Gene3D" id="3.90.180.10">
    <property type="entry name" value="Medium-chain alcohol dehydrogenases, catalytic domain"/>
    <property type="match status" value="1"/>
</dbReference>
<dbReference type="InterPro" id="IPR020843">
    <property type="entry name" value="ER"/>
</dbReference>
<dbReference type="GO" id="GO:0046872">
    <property type="term" value="F:metal ion binding"/>
    <property type="evidence" value="ECO:0007669"/>
    <property type="project" value="UniProtKB-KW"/>
</dbReference>
<dbReference type="InterPro" id="IPR013149">
    <property type="entry name" value="ADH-like_C"/>
</dbReference>
<dbReference type="SUPFAM" id="SSF51735">
    <property type="entry name" value="NAD(P)-binding Rossmann-fold domains"/>
    <property type="match status" value="1"/>
</dbReference>
<evidence type="ECO:0000313" key="6">
    <source>
        <dbReference type="EMBL" id="MBA8829634.1"/>
    </source>
</evidence>
<comment type="cofactor">
    <cofactor evidence="1">
        <name>Zn(2+)</name>
        <dbReference type="ChEBI" id="CHEBI:29105"/>
    </cofactor>
</comment>
<dbReference type="Proteomes" id="UP000524237">
    <property type="component" value="Unassembled WGS sequence"/>
</dbReference>
<dbReference type="GO" id="GO:0016491">
    <property type="term" value="F:oxidoreductase activity"/>
    <property type="evidence" value="ECO:0007669"/>
    <property type="project" value="UniProtKB-KW"/>
</dbReference>
<protein>
    <submittedName>
        <fullName evidence="6">2-desacetyl-2-hydroxyethyl bacteriochlorophyllide A dehydrogenase</fullName>
    </submittedName>
</protein>
<evidence type="ECO:0000256" key="1">
    <source>
        <dbReference type="ARBA" id="ARBA00001947"/>
    </source>
</evidence>
<keyword evidence="3" id="KW-0862">Zinc</keyword>
<reference evidence="6 7" key="1">
    <citation type="submission" date="2020-07" db="EMBL/GenBank/DDBJ databases">
        <title>Sequencing the genomes of 1000 actinobacteria strains.</title>
        <authorList>
            <person name="Klenk H.-P."/>
        </authorList>
    </citation>
    <scope>NUCLEOTIDE SEQUENCE [LARGE SCALE GENOMIC DNA]</scope>
    <source>
        <strain evidence="6 7">DSM 23737</strain>
    </source>
</reference>
<feature type="domain" description="Enoyl reductase (ER)" evidence="5">
    <location>
        <begin position="24"/>
        <end position="351"/>
    </location>
</feature>
<dbReference type="InterPro" id="IPR011032">
    <property type="entry name" value="GroES-like_sf"/>
</dbReference>
<dbReference type="Gene3D" id="3.40.50.720">
    <property type="entry name" value="NAD(P)-binding Rossmann-like Domain"/>
    <property type="match status" value="1"/>
</dbReference>
<dbReference type="RefSeq" id="WP_182485063.1">
    <property type="nucleotide sequence ID" value="NZ_JACGWU010000006.1"/>
</dbReference>
<evidence type="ECO:0000256" key="4">
    <source>
        <dbReference type="ARBA" id="ARBA00023002"/>
    </source>
</evidence>
<evidence type="ECO:0000256" key="2">
    <source>
        <dbReference type="ARBA" id="ARBA00022723"/>
    </source>
</evidence>
<dbReference type="InterPro" id="IPR050129">
    <property type="entry name" value="Zn_alcohol_dh"/>
</dbReference>
<keyword evidence="7" id="KW-1185">Reference proteome</keyword>
<dbReference type="Pfam" id="PF00107">
    <property type="entry name" value="ADH_zinc_N"/>
    <property type="match status" value="1"/>
</dbReference>
<evidence type="ECO:0000313" key="7">
    <source>
        <dbReference type="Proteomes" id="UP000524237"/>
    </source>
</evidence>
<dbReference type="PANTHER" id="PTHR43401">
    <property type="entry name" value="L-THREONINE 3-DEHYDROGENASE"/>
    <property type="match status" value="1"/>
</dbReference>
<evidence type="ECO:0000259" key="5">
    <source>
        <dbReference type="SMART" id="SM00829"/>
    </source>
</evidence>
<proteinExistence type="predicted"/>
<dbReference type="Pfam" id="PF08240">
    <property type="entry name" value="ADH_N"/>
    <property type="match status" value="1"/>
</dbReference>
<accession>A0A7W3JUS5</accession>
<organism evidence="6 7">
    <name type="scientific">Alpinimonas psychrophila</name>
    <dbReference type="NCBI Taxonomy" id="748908"/>
    <lineage>
        <taxon>Bacteria</taxon>
        <taxon>Bacillati</taxon>
        <taxon>Actinomycetota</taxon>
        <taxon>Actinomycetes</taxon>
        <taxon>Micrococcales</taxon>
        <taxon>Microbacteriaceae</taxon>
        <taxon>Alpinimonas</taxon>
    </lineage>
</organism>
<evidence type="ECO:0000256" key="3">
    <source>
        <dbReference type="ARBA" id="ARBA00022833"/>
    </source>
</evidence>
<keyword evidence="4" id="KW-0560">Oxidoreductase</keyword>
<comment type="caution">
    <text evidence="6">The sequence shown here is derived from an EMBL/GenBank/DDBJ whole genome shotgun (WGS) entry which is preliminary data.</text>
</comment>
<name>A0A7W3JUS5_9MICO</name>
<sequence length="363" mass="37856">MPNPALLNTAPAVRPRNIRAVVVTSPEEVALGTRIAPDCGTNDVLIRPVVVGICGTDLDIIDGSIDPEFVRYPVTLGHEWSGVVVEAPAPGAGTSHLSAGDRVVVEGIVPCGHCAPCKAGDTNRCENYDEFGFTRHGAMAELLAAPRHLVHRLDRGVSMESGALVEPAAVVIRGLLRASPQPGERILIIGDGTVALLAATIIQLWSPGHVTMLGRRSEQAALAATAGVDSFETDPERISQDFDVVVEAAGAADAVTTAVASANRGGRIVLLGFPGHGVTVPLPIDDIVNGDLTMAGSFGYTSSAWAHVVALLNAGRLDFTFLVTHRYPLAKFAEAISALRHSTGQRGKVILDISSEDGATLLG</sequence>
<dbReference type="EMBL" id="JACGWU010000006">
    <property type="protein sequence ID" value="MBA8829634.1"/>
    <property type="molecule type" value="Genomic_DNA"/>
</dbReference>
<dbReference type="InterPro" id="IPR036291">
    <property type="entry name" value="NAD(P)-bd_dom_sf"/>
</dbReference>
<gene>
    <name evidence="6" type="ORF">FB555_001750</name>
</gene>
<keyword evidence="2" id="KW-0479">Metal-binding</keyword>
<dbReference type="SUPFAM" id="SSF50129">
    <property type="entry name" value="GroES-like"/>
    <property type="match status" value="1"/>
</dbReference>